<evidence type="ECO:0000313" key="12">
    <source>
        <dbReference type="EMBL" id="TLX42491.1"/>
    </source>
</evidence>
<dbReference type="PANTHER" id="PTHR12589:SF7">
    <property type="entry name" value="6-PYRUVOYL TETRAHYDROBIOPTERIN SYNTHASE"/>
    <property type="match status" value="1"/>
</dbReference>
<dbReference type="EMBL" id="VAUP01000028">
    <property type="protein sequence ID" value="TLX42491.1"/>
    <property type="molecule type" value="Genomic_DNA"/>
</dbReference>
<comment type="catalytic activity">
    <reaction evidence="8 9">
        <text>7,8-dihydroneopterin 3'-triphosphate + H2O = 6-carboxy-5,6,7,8-tetrahydropterin + triphosphate + acetaldehyde + 2 H(+)</text>
        <dbReference type="Rhea" id="RHEA:27966"/>
        <dbReference type="ChEBI" id="CHEBI:15343"/>
        <dbReference type="ChEBI" id="CHEBI:15377"/>
        <dbReference type="ChEBI" id="CHEBI:15378"/>
        <dbReference type="ChEBI" id="CHEBI:18036"/>
        <dbReference type="ChEBI" id="CHEBI:58462"/>
        <dbReference type="ChEBI" id="CHEBI:61032"/>
        <dbReference type="EC" id="4.1.2.50"/>
    </reaction>
</comment>
<evidence type="ECO:0000256" key="10">
    <source>
        <dbReference type="PIRSR" id="PIRSR006113-1"/>
    </source>
</evidence>
<evidence type="ECO:0000256" key="2">
    <source>
        <dbReference type="ARBA" id="ARBA00005061"/>
    </source>
</evidence>
<evidence type="ECO:0000256" key="9">
    <source>
        <dbReference type="PIRNR" id="PIRNR006113"/>
    </source>
</evidence>
<sequence length="129" mass="14520">MSSSATPVPRRARITQGFTFEAAHFLPNVPETHRCRRMHGHSYRVDLTLEGPVDAVTGFVVDFFDVEAAFGPLLKQLDHYCLNDVEGLENPTAEIIAAWIWDRVKPVLPLLSSVRVYETPFSFAEFDGN</sequence>
<dbReference type="Gene3D" id="3.30.479.10">
    <property type="entry name" value="6-pyruvoyl tetrahydropterin synthase/QueD"/>
    <property type="match status" value="1"/>
</dbReference>
<comment type="function">
    <text evidence="1">Catalyzes the conversion of 7,8-dihydroneopterin triphosphate (H2NTP) to 6-carboxy-5,6,7,8-tetrahydropterin (CPH4) and acetaldehyde.</text>
</comment>
<dbReference type="AlphaFoldDB" id="A0A6C1KFF5"/>
<dbReference type="PIRSF" id="PIRSF006113">
    <property type="entry name" value="PTP_synth"/>
    <property type="match status" value="1"/>
</dbReference>
<dbReference type="OrthoDB" id="9804698at2"/>
<evidence type="ECO:0000256" key="11">
    <source>
        <dbReference type="PIRSR" id="PIRSR006113-2"/>
    </source>
</evidence>
<comment type="cofactor">
    <cofactor evidence="9 11">
        <name>Zn(2+)</name>
        <dbReference type="ChEBI" id="CHEBI:29105"/>
    </cofactor>
    <text evidence="9 11">Binds 1 zinc ion per subunit.</text>
</comment>
<evidence type="ECO:0000256" key="5">
    <source>
        <dbReference type="ARBA" id="ARBA00022723"/>
    </source>
</evidence>
<evidence type="ECO:0000256" key="3">
    <source>
        <dbReference type="ARBA" id="ARBA00008900"/>
    </source>
</evidence>
<comment type="pathway">
    <text evidence="2 9">Purine metabolism; 7-cyano-7-deazaguanine biosynthesis.</text>
</comment>
<feature type="binding site" evidence="11">
    <location>
        <position position="41"/>
    </location>
    <ligand>
        <name>Zn(2+)</name>
        <dbReference type="ChEBI" id="CHEBI:29105"/>
    </ligand>
</feature>
<reference evidence="12 13" key="1">
    <citation type="submission" date="2019-05" db="EMBL/GenBank/DDBJ databases">
        <authorList>
            <person name="Zhou X."/>
        </authorList>
    </citation>
    <scope>NUCLEOTIDE SEQUENCE [LARGE SCALE GENOMIC DNA]</scope>
    <source>
        <strain evidence="12 13">DSM 432</strain>
    </source>
</reference>
<feature type="binding site" evidence="11">
    <location>
        <position position="24"/>
    </location>
    <ligand>
        <name>Zn(2+)</name>
        <dbReference type="ChEBI" id="CHEBI:29105"/>
    </ligand>
</feature>
<dbReference type="GO" id="GO:0046872">
    <property type="term" value="F:metal ion binding"/>
    <property type="evidence" value="ECO:0007669"/>
    <property type="project" value="UniProtKB-KW"/>
</dbReference>
<keyword evidence="6 9" id="KW-0862">Zinc</keyword>
<dbReference type="Proteomes" id="UP000305131">
    <property type="component" value="Unassembled WGS sequence"/>
</dbReference>
<dbReference type="InterPro" id="IPR038418">
    <property type="entry name" value="6-PTP_synth/QueD_sf"/>
</dbReference>
<name>A0A6C1KFF5_XANAU</name>
<feature type="active site" description="Charge relay system" evidence="10">
    <location>
        <position position="118"/>
    </location>
</feature>
<dbReference type="NCBIfam" id="TIGR03367">
    <property type="entry name" value="queuosine_QueD"/>
    <property type="match status" value="1"/>
</dbReference>
<dbReference type="EC" id="4.-.-.-" evidence="9"/>
<keyword evidence="7 9" id="KW-0456">Lyase</keyword>
<dbReference type="PANTHER" id="PTHR12589">
    <property type="entry name" value="PYRUVOYL TETRAHYDROBIOPTERIN SYNTHASE"/>
    <property type="match status" value="1"/>
</dbReference>
<dbReference type="GO" id="GO:0008616">
    <property type="term" value="P:tRNA queuosine(34) biosynthetic process"/>
    <property type="evidence" value="ECO:0007669"/>
    <property type="project" value="UniProtKB-KW"/>
</dbReference>
<feature type="active site" description="Proton acceptor" evidence="10">
    <location>
        <position position="35"/>
    </location>
</feature>
<feature type="active site" description="Charge relay system" evidence="10">
    <location>
        <position position="79"/>
    </location>
</feature>
<dbReference type="GO" id="GO:0070497">
    <property type="term" value="F:6-carboxytetrahydropterin synthase activity"/>
    <property type="evidence" value="ECO:0007669"/>
    <property type="project" value="UniProtKB-EC"/>
</dbReference>
<gene>
    <name evidence="12" type="primary">queD</name>
    <name evidence="12" type="ORF">FBQ73_12650</name>
</gene>
<evidence type="ECO:0000256" key="1">
    <source>
        <dbReference type="ARBA" id="ARBA00002285"/>
    </source>
</evidence>
<dbReference type="UniPathway" id="UPA00391"/>
<organism evidence="12 13">
    <name type="scientific">Xanthobacter autotrophicus</name>
    <dbReference type="NCBI Taxonomy" id="280"/>
    <lineage>
        <taxon>Bacteria</taxon>
        <taxon>Pseudomonadati</taxon>
        <taxon>Pseudomonadota</taxon>
        <taxon>Alphaproteobacteria</taxon>
        <taxon>Hyphomicrobiales</taxon>
        <taxon>Xanthobacteraceae</taxon>
        <taxon>Xanthobacter</taxon>
    </lineage>
</organism>
<comment type="similarity">
    <text evidence="3 9">Belongs to the PTPS family. QueD subfamily.</text>
</comment>
<feature type="binding site" evidence="11">
    <location>
        <position position="39"/>
    </location>
    <ligand>
        <name>Zn(2+)</name>
        <dbReference type="ChEBI" id="CHEBI:29105"/>
    </ligand>
</feature>
<evidence type="ECO:0000256" key="8">
    <source>
        <dbReference type="ARBA" id="ARBA00048807"/>
    </source>
</evidence>
<keyword evidence="9" id="KW-0671">Queuosine biosynthesis</keyword>
<dbReference type="SUPFAM" id="SSF55620">
    <property type="entry name" value="Tetrahydrobiopterin biosynthesis enzymes-like"/>
    <property type="match status" value="1"/>
</dbReference>
<keyword evidence="5 9" id="KW-0479">Metal-binding</keyword>
<evidence type="ECO:0000256" key="6">
    <source>
        <dbReference type="ARBA" id="ARBA00022833"/>
    </source>
</evidence>
<evidence type="ECO:0000256" key="4">
    <source>
        <dbReference type="ARBA" id="ARBA00018141"/>
    </source>
</evidence>
<accession>A0A6C1KFF5</accession>
<evidence type="ECO:0000256" key="7">
    <source>
        <dbReference type="ARBA" id="ARBA00023239"/>
    </source>
</evidence>
<dbReference type="RefSeq" id="WP_138399856.1">
    <property type="nucleotide sequence ID" value="NZ_JBAFVI010000008.1"/>
</dbReference>
<dbReference type="Pfam" id="PF01242">
    <property type="entry name" value="PTPS"/>
    <property type="match status" value="1"/>
</dbReference>
<evidence type="ECO:0000313" key="13">
    <source>
        <dbReference type="Proteomes" id="UP000305131"/>
    </source>
</evidence>
<dbReference type="InterPro" id="IPR007115">
    <property type="entry name" value="6-PTP_synth/QueD"/>
</dbReference>
<protein>
    <recommendedName>
        <fullName evidence="4 9">6-carboxy-5,6,7,8-tetrahydropterin synthase</fullName>
        <ecNumber evidence="9">4.-.-.-</ecNumber>
    </recommendedName>
</protein>
<proteinExistence type="inferred from homology"/>
<comment type="caution">
    <text evidence="12">The sequence shown here is derived from an EMBL/GenBank/DDBJ whole genome shotgun (WGS) entry which is preliminary data.</text>
</comment>
<dbReference type="GeneID" id="95774305"/>